<keyword evidence="6" id="KW-1185">Reference proteome</keyword>
<evidence type="ECO:0000259" key="4">
    <source>
        <dbReference type="PROSITE" id="PS50932"/>
    </source>
</evidence>
<protein>
    <submittedName>
        <fullName evidence="5">DNA-binding LacI/PurR family transcriptional regulator</fullName>
    </submittedName>
</protein>
<dbReference type="InterPro" id="IPR010982">
    <property type="entry name" value="Lambda_DNA-bd_dom_sf"/>
</dbReference>
<evidence type="ECO:0000256" key="3">
    <source>
        <dbReference type="ARBA" id="ARBA00023163"/>
    </source>
</evidence>
<dbReference type="Pfam" id="PF00356">
    <property type="entry name" value="LacI"/>
    <property type="match status" value="1"/>
</dbReference>
<name>A0ABS4MFL3_9LACO</name>
<dbReference type="CDD" id="cd01392">
    <property type="entry name" value="HTH_LacI"/>
    <property type="match status" value="1"/>
</dbReference>
<dbReference type="SUPFAM" id="SSF47413">
    <property type="entry name" value="lambda repressor-like DNA-binding domains"/>
    <property type="match status" value="1"/>
</dbReference>
<reference evidence="5 6" key="1">
    <citation type="submission" date="2021-03" db="EMBL/GenBank/DDBJ databases">
        <title>Genomic Encyclopedia of Type Strains, Phase IV (KMG-IV): sequencing the most valuable type-strain genomes for metagenomic binning, comparative biology and taxonomic classification.</title>
        <authorList>
            <person name="Goeker M."/>
        </authorList>
    </citation>
    <scope>NUCLEOTIDE SEQUENCE [LARGE SCALE GENOMIC DNA]</scope>
    <source>
        <strain evidence="5 6">DSM 101872</strain>
    </source>
</reference>
<gene>
    <name evidence="5" type="ORF">J2Z60_001661</name>
</gene>
<proteinExistence type="predicted"/>
<dbReference type="SUPFAM" id="SSF53822">
    <property type="entry name" value="Periplasmic binding protein-like I"/>
    <property type="match status" value="1"/>
</dbReference>
<dbReference type="Gene3D" id="3.40.50.2300">
    <property type="match status" value="2"/>
</dbReference>
<dbReference type="SMART" id="SM00354">
    <property type="entry name" value="HTH_LACI"/>
    <property type="match status" value="1"/>
</dbReference>
<dbReference type="InterPro" id="IPR028082">
    <property type="entry name" value="Peripla_BP_I"/>
</dbReference>
<feature type="domain" description="HTH lacI-type" evidence="4">
    <location>
        <begin position="2"/>
        <end position="56"/>
    </location>
</feature>
<evidence type="ECO:0000313" key="5">
    <source>
        <dbReference type="EMBL" id="MBP2058476.1"/>
    </source>
</evidence>
<evidence type="ECO:0000256" key="2">
    <source>
        <dbReference type="ARBA" id="ARBA00023125"/>
    </source>
</evidence>
<dbReference type="EMBL" id="JAGGLU010000010">
    <property type="protein sequence ID" value="MBP2058476.1"/>
    <property type="molecule type" value="Genomic_DNA"/>
</dbReference>
<dbReference type="InterPro" id="IPR046335">
    <property type="entry name" value="LacI/GalR-like_sensor"/>
</dbReference>
<evidence type="ECO:0000313" key="6">
    <source>
        <dbReference type="Proteomes" id="UP001519292"/>
    </source>
</evidence>
<comment type="caution">
    <text evidence="5">The sequence shown here is derived from an EMBL/GenBank/DDBJ whole genome shotgun (WGS) entry which is preliminary data.</text>
</comment>
<keyword evidence="1" id="KW-0805">Transcription regulation</keyword>
<accession>A0ABS4MFL3</accession>
<dbReference type="Pfam" id="PF13377">
    <property type="entry name" value="Peripla_BP_3"/>
    <property type="match status" value="1"/>
</dbReference>
<dbReference type="Proteomes" id="UP001519292">
    <property type="component" value="Unassembled WGS sequence"/>
</dbReference>
<keyword evidence="2 5" id="KW-0238">DNA-binding</keyword>
<dbReference type="PANTHER" id="PTHR30146">
    <property type="entry name" value="LACI-RELATED TRANSCRIPTIONAL REPRESSOR"/>
    <property type="match status" value="1"/>
</dbReference>
<dbReference type="InterPro" id="IPR000843">
    <property type="entry name" value="HTH_LacI"/>
</dbReference>
<dbReference type="PROSITE" id="PS50932">
    <property type="entry name" value="HTH_LACI_2"/>
    <property type="match status" value="1"/>
</dbReference>
<organism evidence="5 6">
    <name type="scientific">Lactobacillus colini</name>
    <dbReference type="NCBI Taxonomy" id="1819254"/>
    <lineage>
        <taxon>Bacteria</taxon>
        <taxon>Bacillati</taxon>
        <taxon>Bacillota</taxon>
        <taxon>Bacilli</taxon>
        <taxon>Lactobacillales</taxon>
        <taxon>Lactobacillaceae</taxon>
        <taxon>Lactobacillus</taxon>
    </lineage>
</organism>
<dbReference type="RefSeq" id="WP_209687209.1">
    <property type="nucleotide sequence ID" value="NZ_JAGGLU010000010.1"/>
</dbReference>
<evidence type="ECO:0000256" key="1">
    <source>
        <dbReference type="ARBA" id="ARBA00023015"/>
    </source>
</evidence>
<dbReference type="GO" id="GO:0003677">
    <property type="term" value="F:DNA binding"/>
    <property type="evidence" value="ECO:0007669"/>
    <property type="project" value="UniProtKB-KW"/>
</dbReference>
<dbReference type="PANTHER" id="PTHR30146:SF105">
    <property type="entry name" value="CATABOLITE CONTROL PROTEIN B"/>
    <property type="match status" value="1"/>
</dbReference>
<dbReference type="Gene3D" id="1.10.260.40">
    <property type="entry name" value="lambda repressor-like DNA-binding domains"/>
    <property type="match status" value="1"/>
</dbReference>
<keyword evidence="3" id="KW-0804">Transcription</keyword>
<dbReference type="CDD" id="cd06286">
    <property type="entry name" value="PBP1_CcpB-like"/>
    <property type="match status" value="1"/>
</dbReference>
<sequence length="330" mass="37739">MATIKQVAKEAGVGTTTVSRYLNNQPYVSDDIKDRIKAAIKKLDYTPNRVAKQFRTNQTKQIGVLVSRITNPFFAYLFDKIEREFHKYGYTAMIMQTYDDPEIEKYFLNMIDSHEVDGLMLASVEDDKQVMEMFHKYPKSIVLVNEYIPELKDVSIRLDHYQATLNGLKYLFDKGNKKIAYITGGKFKNNSHGNIRNRAYRQFLEDVHQQIDTDLIFENLHSSEDGEKLGEILFKADQKPDAVFTNSDEVAIGLISSLKDNGIRVPEDIAVMGYDDQPFSKYALVPLTTIAQPVNGLALNSVRLLLNNMDVQNNIKKEPLKLKIIKRQSA</sequence>